<name>A0A9W7W2L7_9PEZI</name>
<gene>
    <name evidence="1" type="ORF">Tdes44962_MAKER02760</name>
</gene>
<reference evidence="1 2" key="1">
    <citation type="journal article" date="2018" name="IMA Fungus">
        <title>IMA Genome-F 10: Nine draft genome sequences of Claviceps purpurea s.lat., including C. arundinis, C. humidiphila, and C. cf. spartinae, pseudomolecules for the pitch canker pathogen Fusarium circinatum, draft genome of Davidsoniella eucalypti, Grosmannia galeiformis, Quambalaria eucalypti, and Teratosphaeria destructans.</title>
        <authorList>
            <person name="Wingfield B.D."/>
            <person name="Liu M."/>
            <person name="Nguyen H.D."/>
            <person name="Lane F.A."/>
            <person name="Morgan S.W."/>
            <person name="De Vos L."/>
            <person name="Wilken P.M."/>
            <person name="Duong T.A."/>
            <person name="Aylward J."/>
            <person name="Coetzee M.P."/>
            <person name="Dadej K."/>
            <person name="De Beer Z.W."/>
            <person name="Findlay W."/>
            <person name="Havenga M."/>
            <person name="Kolarik M."/>
            <person name="Menzies J.G."/>
            <person name="Naidoo K."/>
            <person name="Pochopski O."/>
            <person name="Shoukouhi P."/>
            <person name="Santana Q.C."/>
            <person name="Seifert K.A."/>
            <person name="Soal N."/>
            <person name="Steenkamp E.T."/>
            <person name="Tatham C.T."/>
            <person name="van der Nest M.A."/>
            <person name="Wingfield M.J."/>
        </authorList>
    </citation>
    <scope>NUCLEOTIDE SEQUENCE [LARGE SCALE GENOMIC DNA]</scope>
    <source>
        <strain evidence="1">CMW44962</strain>
    </source>
</reference>
<reference evidence="1 2" key="2">
    <citation type="journal article" date="2021" name="Curr. Genet.">
        <title>Genetic response to nitrogen starvation in the aggressive Eucalyptus foliar pathogen Teratosphaeria destructans.</title>
        <authorList>
            <person name="Havenga M."/>
            <person name="Wingfield B.D."/>
            <person name="Wingfield M.J."/>
            <person name="Dreyer L.L."/>
            <person name="Roets F."/>
            <person name="Aylward J."/>
        </authorList>
    </citation>
    <scope>NUCLEOTIDE SEQUENCE [LARGE SCALE GENOMIC DNA]</scope>
    <source>
        <strain evidence="1">CMW44962</strain>
    </source>
</reference>
<protein>
    <submittedName>
        <fullName evidence="1">Uncharacterized protein</fullName>
    </submittedName>
</protein>
<evidence type="ECO:0000313" key="1">
    <source>
        <dbReference type="EMBL" id="KAH9827826.1"/>
    </source>
</evidence>
<dbReference type="EMBL" id="RIBY02001856">
    <property type="protein sequence ID" value="KAH9827826.1"/>
    <property type="molecule type" value="Genomic_DNA"/>
</dbReference>
<dbReference type="Proteomes" id="UP001138500">
    <property type="component" value="Unassembled WGS sequence"/>
</dbReference>
<proteinExistence type="predicted"/>
<sequence>MRTAAALFLGNSSQMRSTSLGTLYWMIVVEPSFGSLFSLAQVNALLFRMVWLLGIATVASHMG</sequence>
<evidence type="ECO:0000313" key="2">
    <source>
        <dbReference type="Proteomes" id="UP001138500"/>
    </source>
</evidence>
<dbReference type="AlphaFoldDB" id="A0A9W7W2L7"/>
<comment type="caution">
    <text evidence="1">The sequence shown here is derived from an EMBL/GenBank/DDBJ whole genome shotgun (WGS) entry which is preliminary data.</text>
</comment>
<organism evidence="1 2">
    <name type="scientific">Teratosphaeria destructans</name>
    <dbReference type="NCBI Taxonomy" id="418781"/>
    <lineage>
        <taxon>Eukaryota</taxon>
        <taxon>Fungi</taxon>
        <taxon>Dikarya</taxon>
        <taxon>Ascomycota</taxon>
        <taxon>Pezizomycotina</taxon>
        <taxon>Dothideomycetes</taxon>
        <taxon>Dothideomycetidae</taxon>
        <taxon>Mycosphaerellales</taxon>
        <taxon>Teratosphaeriaceae</taxon>
        <taxon>Teratosphaeria</taxon>
    </lineage>
</organism>
<keyword evidence="2" id="KW-1185">Reference proteome</keyword>
<accession>A0A9W7W2L7</accession>